<dbReference type="InterPro" id="IPR027581">
    <property type="entry name" value="Target_ACGX"/>
</dbReference>
<reference evidence="2 3" key="1">
    <citation type="journal article" date="1992" name="Lakartidningen">
        <title>[Penicillin V and not amoxicillin is the first choice preparation in acute otitis].</title>
        <authorList>
            <person name="Kamme C."/>
            <person name="Lundgren K."/>
            <person name="Prellner K."/>
        </authorList>
    </citation>
    <scope>NUCLEOTIDE SEQUENCE [LARGE SCALE GENOMIC DNA]</scope>
    <source>
        <strain evidence="2 3">PC4580III</strain>
    </source>
</reference>
<organism evidence="2 3">
    <name type="scientific">Brachyspira aalborgi</name>
    <dbReference type="NCBI Taxonomy" id="29522"/>
    <lineage>
        <taxon>Bacteria</taxon>
        <taxon>Pseudomonadati</taxon>
        <taxon>Spirochaetota</taxon>
        <taxon>Spirochaetia</taxon>
        <taxon>Brachyspirales</taxon>
        <taxon>Brachyspiraceae</taxon>
        <taxon>Brachyspira</taxon>
    </lineage>
</organism>
<dbReference type="RefSeq" id="WP_147771608.1">
    <property type="nucleotide sequence ID" value="NZ_SAYB01000007.1"/>
</dbReference>
<sequence>MALSNLFGWNKENSISCGSACGAGDKSSACGAGDNPSKPSACGAGDK</sequence>
<dbReference type="Proteomes" id="UP000322814">
    <property type="component" value="Unassembled WGS sequence"/>
</dbReference>
<dbReference type="NCBIfam" id="TIGR04341">
    <property type="entry name" value="target_ACGX"/>
    <property type="match status" value="1"/>
</dbReference>
<feature type="region of interest" description="Disordered" evidence="1">
    <location>
        <begin position="20"/>
        <end position="47"/>
    </location>
</feature>
<evidence type="ECO:0000256" key="1">
    <source>
        <dbReference type="SAM" id="MobiDB-lite"/>
    </source>
</evidence>
<evidence type="ECO:0000313" key="3">
    <source>
        <dbReference type="Proteomes" id="UP000322814"/>
    </source>
</evidence>
<accession>A0A5C8EDG2</accession>
<dbReference type="AlphaFoldDB" id="A0A5C8EDG2"/>
<evidence type="ECO:0000313" key="2">
    <source>
        <dbReference type="EMBL" id="TXJ35518.1"/>
    </source>
</evidence>
<name>A0A5C8EDG2_9SPIR</name>
<gene>
    <name evidence="2" type="primary">acgA</name>
    <name evidence="2" type="ORF">EPJ78_11470</name>
</gene>
<proteinExistence type="predicted"/>
<dbReference type="EMBL" id="SAYB01000007">
    <property type="protein sequence ID" value="TXJ35518.1"/>
    <property type="molecule type" value="Genomic_DNA"/>
</dbReference>
<comment type="caution">
    <text evidence="2">The sequence shown here is derived from an EMBL/GenBank/DDBJ whole genome shotgun (WGS) entry which is preliminary data.</text>
</comment>
<protein>
    <submittedName>
        <fullName evidence="2">ACGX-repeat peptide</fullName>
    </submittedName>
</protein>